<dbReference type="Pfam" id="PF00128">
    <property type="entry name" value="Alpha-amylase"/>
    <property type="match status" value="1"/>
</dbReference>
<feature type="active site" description="Proton donor" evidence="15">
    <location>
        <position position="282"/>
    </location>
</feature>
<dbReference type="InterPro" id="IPR012768">
    <property type="entry name" value="Trehalose_TreZ"/>
</dbReference>
<proteinExistence type="inferred from homology"/>
<dbReference type="GO" id="GO:0033942">
    <property type="term" value="F:4-alpha-D-(1-&gt;4)-alpha-D-glucanotrehalose trehalohydrolase activity"/>
    <property type="evidence" value="ECO:0007669"/>
    <property type="project" value="UniProtKB-EC"/>
</dbReference>
<feature type="binding site" evidence="16">
    <location>
        <begin position="377"/>
        <end position="382"/>
    </location>
    <ligand>
        <name>substrate</name>
    </ligand>
</feature>
<dbReference type="InterPro" id="IPR022567">
    <property type="entry name" value="DUF3459"/>
</dbReference>
<dbReference type="AlphaFoldDB" id="A0A6V8LKW7"/>
<feature type="binding site" evidence="16">
    <location>
        <begin position="243"/>
        <end position="248"/>
    </location>
    <ligand>
        <name>substrate</name>
    </ligand>
</feature>
<dbReference type="InterPro" id="IPR017853">
    <property type="entry name" value="GH"/>
</dbReference>
<keyword evidence="8" id="KW-0119">Carbohydrate metabolism</keyword>
<dbReference type="PANTHER" id="PTHR43651:SF11">
    <property type="entry name" value="MALTO-OLIGOSYLTREHALOSE TREHALOHYDROLASE"/>
    <property type="match status" value="1"/>
</dbReference>
<reference evidence="19 20" key="1">
    <citation type="submission" date="2020-03" db="EMBL/GenBank/DDBJ databases">
        <title>Whole genome shotgun sequence of Phytohabitans rumicis NBRC 108638.</title>
        <authorList>
            <person name="Komaki H."/>
            <person name="Tamura T."/>
        </authorList>
    </citation>
    <scope>NUCLEOTIDE SEQUENCE [LARGE SCALE GENOMIC DNA]</scope>
    <source>
        <strain evidence="19 20">NBRC 108638</strain>
    </source>
</reference>
<dbReference type="InterPro" id="IPR006047">
    <property type="entry name" value="GH13_cat_dom"/>
</dbReference>
<evidence type="ECO:0000256" key="8">
    <source>
        <dbReference type="ARBA" id="ARBA00023277"/>
    </source>
</evidence>
<evidence type="ECO:0000256" key="11">
    <source>
        <dbReference type="ARBA" id="ARBA00033284"/>
    </source>
</evidence>
<dbReference type="InterPro" id="IPR013783">
    <property type="entry name" value="Ig-like_fold"/>
</dbReference>
<dbReference type="CDD" id="cd02853">
    <property type="entry name" value="E_set_MTHase_like_N"/>
    <property type="match status" value="1"/>
</dbReference>
<dbReference type="SUPFAM" id="SSF51445">
    <property type="entry name" value="(Trans)glycosidases"/>
    <property type="match status" value="1"/>
</dbReference>
<protein>
    <recommendedName>
        <fullName evidence="5 13">Malto-oligosyltrehalose trehalohydrolase</fullName>
        <shortName evidence="14">MTHase</shortName>
        <ecNumber evidence="4 13">3.2.1.141</ecNumber>
    </recommendedName>
    <alternativeName>
        <fullName evidence="11 14">4-alpha-D-((1-&gt;4)-alpha-D-glucano)trehalose trehalohydrolase</fullName>
    </alternativeName>
    <alternativeName>
        <fullName evidence="10 14">Maltooligosyl trehalose trehalohydrolase</fullName>
    </alternativeName>
</protein>
<dbReference type="EMBL" id="BLPG01000001">
    <property type="protein sequence ID" value="GFJ94707.1"/>
    <property type="molecule type" value="Genomic_DNA"/>
</dbReference>
<dbReference type="Gene3D" id="1.10.10.760">
    <property type="entry name" value="E-set domains of sugar-utilizing enzymes"/>
    <property type="match status" value="1"/>
</dbReference>
<dbReference type="PANTHER" id="PTHR43651">
    <property type="entry name" value="1,4-ALPHA-GLUCAN-BRANCHING ENZYME"/>
    <property type="match status" value="1"/>
</dbReference>
<evidence type="ECO:0000259" key="18">
    <source>
        <dbReference type="SMART" id="SM00642"/>
    </source>
</evidence>
<evidence type="ECO:0000313" key="19">
    <source>
        <dbReference type="EMBL" id="GFJ94707.1"/>
    </source>
</evidence>
<dbReference type="Gene3D" id="2.60.40.10">
    <property type="entry name" value="Immunoglobulins"/>
    <property type="match status" value="1"/>
</dbReference>
<dbReference type="Proteomes" id="UP000482960">
    <property type="component" value="Unassembled WGS sequence"/>
</dbReference>
<dbReference type="InterPro" id="IPR014756">
    <property type="entry name" value="Ig_E-set"/>
</dbReference>
<gene>
    <name evidence="19" type="ORF">Prum_083490</name>
</gene>
<evidence type="ECO:0000256" key="3">
    <source>
        <dbReference type="ARBA" id="ARBA00008061"/>
    </source>
</evidence>
<evidence type="ECO:0000313" key="20">
    <source>
        <dbReference type="Proteomes" id="UP000482960"/>
    </source>
</evidence>
<evidence type="ECO:0000256" key="5">
    <source>
        <dbReference type="ARBA" id="ARBA00015938"/>
    </source>
</evidence>
<feature type="domain" description="Glycosyl hydrolase family 13 catalytic" evidence="18">
    <location>
        <begin position="100"/>
        <end position="445"/>
    </location>
</feature>
<dbReference type="NCBIfam" id="TIGR02402">
    <property type="entry name" value="trehalose_TreZ"/>
    <property type="match status" value="1"/>
</dbReference>
<evidence type="ECO:0000256" key="2">
    <source>
        <dbReference type="ARBA" id="ARBA00005199"/>
    </source>
</evidence>
<dbReference type="SUPFAM" id="SSF81296">
    <property type="entry name" value="E set domains"/>
    <property type="match status" value="1"/>
</dbReference>
<feature type="active site" description="Nucleophile" evidence="15">
    <location>
        <position position="245"/>
    </location>
</feature>
<evidence type="ECO:0000256" key="12">
    <source>
        <dbReference type="ARBA" id="ARBA00034013"/>
    </source>
</evidence>
<evidence type="ECO:0000256" key="1">
    <source>
        <dbReference type="ARBA" id="ARBA00004496"/>
    </source>
</evidence>
<dbReference type="GO" id="GO:0005737">
    <property type="term" value="C:cytoplasm"/>
    <property type="evidence" value="ECO:0007669"/>
    <property type="project" value="UniProtKB-SubCell"/>
</dbReference>
<evidence type="ECO:0000256" key="16">
    <source>
        <dbReference type="PIRSR" id="PIRSR006337-2"/>
    </source>
</evidence>
<comment type="similarity">
    <text evidence="3 14">Belongs to the glycosyl hydrolase 13 family.</text>
</comment>
<dbReference type="UniPathway" id="UPA00299"/>
<feature type="site" description="Transition state stabilizer" evidence="17">
    <location>
        <position position="378"/>
    </location>
</feature>
<evidence type="ECO:0000256" key="10">
    <source>
        <dbReference type="ARBA" id="ARBA00032057"/>
    </source>
</evidence>
<reference evidence="19 20" key="2">
    <citation type="submission" date="2020-03" db="EMBL/GenBank/DDBJ databases">
        <authorList>
            <person name="Ichikawa N."/>
            <person name="Kimura A."/>
            <person name="Kitahashi Y."/>
            <person name="Uohara A."/>
        </authorList>
    </citation>
    <scope>NUCLEOTIDE SEQUENCE [LARGE SCALE GENOMIC DNA]</scope>
    <source>
        <strain evidence="19 20">NBRC 108638</strain>
    </source>
</reference>
<feature type="binding site" evidence="16">
    <location>
        <begin position="307"/>
        <end position="311"/>
    </location>
    <ligand>
        <name>substrate</name>
    </ligand>
</feature>
<dbReference type="RefSeq" id="WP_173081935.1">
    <property type="nucleotide sequence ID" value="NZ_BAABJB010000020.1"/>
</dbReference>
<accession>A0A6V8LKW7</accession>
<dbReference type="InterPro" id="IPR044901">
    <property type="entry name" value="Trehalose_TreZ_E-set_sf"/>
</dbReference>
<comment type="subcellular location">
    <subcellularLocation>
        <location evidence="1 15">Cytoplasm</location>
    </subcellularLocation>
</comment>
<organism evidence="19 20">
    <name type="scientific">Phytohabitans rumicis</name>
    <dbReference type="NCBI Taxonomy" id="1076125"/>
    <lineage>
        <taxon>Bacteria</taxon>
        <taxon>Bacillati</taxon>
        <taxon>Actinomycetota</taxon>
        <taxon>Actinomycetes</taxon>
        <taxon>Micromonosporales</taxon>
        <taxon>Micromonosporaceae</taxon>
    </lineage>
</organism>
<sequence length="585" mass="64940">MGEFAVWAPERLRVRLSLASEVRDLAQYPDGWWRADVPEAGPGTEYAYLIDESSEPLPDPRSPWQPHGVHGPSRTYDHAAFEWTDARWPGRALPGSVLYELHIGTFTREGTFDAAIGRLDHLVELGVDLVELLPVNAFNGMHNWGYDGVCWYAPKEAYGGPDGLKRFVDACHARGLGVILDVVYNHFGPSGAYAPRFAPYLSAEANTWGRSLNLDGPLSDGVRRYVLDSALMWLRDYHVDGLRLDAVHALVDHRAVHVLEELAAEVDALAAAVGRPLTLIAESDLNDPRLITPREAGGYGLHAQWNDDAHHALHALLTGERQGYYADFGSVECLAAVLTGAFFHAGTWSSFRRRTHGRPVDRERTAGHRFVAYLQNHDQIGNRARGDRISELLRPGLLRVGATLLFTSPFTPMLFMGEEWGARTPWQFFTSHPEPELAAAVAGGRRREFAAHGWPPDDVPDPQDRATFTRSRLDWAELDKPAHRELYDFHRRLIALRKSRPDLSDPRLDRVQVWSGDRFVVIRRGDTVVAANLGPAAARLPLPAEPESVLLATEPGVTVGQEFAEMPPESAAVVSICKTGPVFSR</sequence>
<dbReference type="SMART" id="SM00642">
    <property type="entry name" value="Aamy"/>
    <property type="match status" value="1"/>
</dbReference>
<comment type="catalytic activity">
    <reaction evidence="12 14">
        <text>hydrolysis of (1-&gt;4)-alpha-D-glucosidic linkage in 4-alpha-D-[(1-&gt;4)-alpha-D-glucanosyl]n trehalose to yield trehalose and (1-&gt;4)-alpha-D-glucan.</text>
        <dbReference type="EC" id="3.2.1.141"/>
    </reaction>
</comment>
<dbReference type="CDD" id="cd11325">
    <property type="entry name" value="AmyAc_GTHase"/>
    <property type="match status" value="1"/>
</dbReference>
<name>A0A6V8LKW7_9ACTN</name>
<keyword evidence="7 14" id="KW-0378">Hydrolase</keyword>
<evidence type="ECO:0000256" key="15">
    <source>
        <dbReference type="PIRSR" id="PIRSR006337-1"/>
    </source>
</evidence>
<dbReference type="PIRSF" id="PIRSF006337">
    <property type="entry name" value="Trehalose_TreZ"/>
    <property type="match status" value="1"/>
</dbReference>
<evidence type="ECO:0000256" key="14">
    <source>
        <dbReference type="PIRNR" id="PIRNR006337"/>
    </source>
</evidence>
<keyword evidence="6" id="KW-0963">Cytoplasm</keyword>
<dbReference type="Gene3D" id="3.20.20.80">
    <property type="entry name" value="Glycosidases"/>
    <property type="match status" value="1"/>
</dbReference>
<comment type="caution">
    <text evidence="19">The sequence shown here is derived from an EMBL/GenBank/DDBJ whole genome shotgun (WGS) entry which is preliminary data.</text>
</comment>
<evidence type="ECO:0000256" key="6">
    <source>
        <dbReference type="ARBA" id="ARBA00022490"/>
    </source>
</evidence>
<keyword evidence="9 14" id="KW-0326">Glycosidase</keyword>
<keyword evidence="20" id="KW-1185">Reference proteome</keyword>
<comment type="pathway">
    <text evidence="2 14">Glycan biosynthesis; trehalose biosynthesis.</text>
</comment>
<evidence type="ECO:0000256" key="7">
    <source>
        <dbReference type="ARBA" id="ARBA00022801"/>
    </source>
</evidence>
<evidence type="ECO:0000256" key="9">
    <source>
        <dbReference type="ARBA" id="ARBA00023295"/>
    </source>
</evidence>
<evidence type="ECO:0000256" key="17">
    <source>
        <dbReference type="PIRSR" id="PIRSR006337-3"/>
    </source>
</evidence>
<dbReference type="GO" id="GO:0005992">
    <property type="term" value="P:trehalose biosynthetic process"/>
    <property type="evidence" value="ECO:0007669"/>
    <property type="project" value="UniProtKB-UniRule"/>
</dbReference>
<dbReference type="EC" id="3.2.1.141" evidence="4 13"/>
<dbReference type="Pfam" id="PF11941">
    <property type="entry name" value="DUF3459"/>
    <property type="match status" value="1"/>
</dbReference>
<evidence type="ECO:0000256" key="4">
    <source>
        <dbReference type="ARBA" id="ARBA00012268"/>
    </source>
</evidence>
<evidence type="ECO:0000256" key="13">
    <source>
        <dbReference type="NCBIfam" id="TIGR02402"/>
    </source>
</evidence>